<dbReference type="EMBL" id="BLZA01000011">
    <property type="protein sequence ID" value="GHJ85425.1"/>
    <property type="molecule type" value="Genomic_DNA"/>
</dbReference>
<keyword evidence="4 6" id="KW-0472">Membrane</keyword>
<dbReference type="OrthoDB" id="277931at2759"/>
<proteinExistence type="predicted"/>
<feature type="region of interest" description="Disordered" evidence="5">
    <location>
        <begin position="1"/>
        <end position="52"/>
    </location>
</feature>
<keyword evidence="8" id="KW-1185">Reference proteome</keyword>
<evidence type="ECO:0000256" key="1">
    <source>
        <dbReference type="ARBA" id="ARBA00004141"/>
    </source>
</evidence>
<dbReference type="InterPro" id="IPR007941">
    <property type="entry name" value="DUF726"/>
</dbReference>
<protein>
    <recommendedName>
        <fullName evidence="9">DUF726 domain-containing protein</fullName>
    </recommendedName>
</protein>
<comment type="subcellular location">
    <subcellularLocation>
        <location evidence="1">Membrane</location>
        <topology evidence="1">Multi-pass membrane protein</topology>
    </subcellularLocation>
</comment>
<feature type="region of interest" description="Disordered" evidence="5">
    <location>
        <begin position="843"/>
        <end position="919"/>
    </location>
</feature>
<feature type="compositionally biased region" description="Low complexity" evidence="5">
    <location>
        <begin position="975"/>
        <end position="988"/>
    </location>
</feature>
<keyword evidence="3 6" id="KW-1133">Transmembrane helix</keyword>
<feature type="region of interest" description="Disordered" evidence="5">
    <location>
        <begin position="299"/>
        <end position="322"/>
    </location>
</feature>
<feature type="transmembrane region" description="Helical" evidence="6">
    <location>
        <begin position="472"/>
        <end position="497"/>
    </location>
</feature>
<feature type="region of interest" description="Disordered" evidence="5">
    <location>
        <begin position="336"/>
        <end position="370"/>
    </location>
</feature>
<sequence length="1122" mass="122446">MLVPPPQVQRSQSTPQVLSSSFSDNDLDDDGWQDMPVVRSEESTAEYGFNIVDPRQQKYKPAVLPEPESKPKAAGNATGTAIHLEEDLSTDHNWREKLQNEDEGDYTRLRLMEDEESEEVHMRTKYLFDEDKAMTPLSQMQATKELLTEGQRIAYVGLCALVARGMIRDMGRGWVISKREKLRGKGSDEPEVVESGRLWMLKIMAKLYQHMDLSPDEQRMIDSLAEHGVTPDDLAPSLMTTHTIVNPEYDEAEARRQEDQQHDALGNEAEDENTVGEGLPGDPALDTKAIEARFEKADPTADKALKKNIAQPPPPYQESDNDEADIADLVGSVALDGSASGTATPKAERTSTEAAREHASAEEQRTENPLAMGKALPGVSTTLSKTDKNVTLDIRWTVLCDLFLQLIGDSVYDARSRVFLERVAEKLDLTWMDVTRFEKRVTDALEIQEGVERMGQDTIIEDRMQKGKKKRYAMMGLATLGGGLVIGLSAGLAAPLIGAGLGAAFATVGVTGATGFLAGAGGAAVITTGGVLTGGRIAGKGMARRTKNVGTFEFKPIHNNKRVNCFITVPGFMASPVDDVRLPFSTLDPTLGDVFSVLWEPEMMNEMGNALKILTSEVLTQVGQTVLQATAMTALMSALQWPLILTKLGYLIDNPWSNALDRSWHAGQVLADVLISRHAGVRPISLIGFSLGARAIFYALEELAKRKAYGIVQDVYLFGATITAPKATWLNVRSVIAGRFVNAFATSDWLLGYLFRFTSGGLNTVAGLRPVEGVPGLENVDVTDKVAGHLSYRSCMPALLEVVGLPITADWFDEPDDPYLDMSVQERTIEEKDEEKRKDSKGVWRIFKKEKGTNSTKSTGQSGVTPPPSYTSNQSTENKVEEYDDDSGDITSTHVTGELGKRVEQDEPETPSDLPKTAGFDFKAIGEVLGKNVDPETVDLPQPKTNVPALTVVTKPTPPLERSESAPPLTEETVQRSTSPSPSVSRSSADAESYRPSPLSRSSTGIADEYNIDAPKPAKQFPSHVLKSAASMFSASPFTQSTSSPVLQDTAVWDTDRVSSPAPEPEDDGDIGYQDRYNTSGVSGLPFGDEGFRRDESTSSGWGTQDLKSKRDKDDWALNNPW</sequence>
<feature type="compositionally biased region" description="Polar residues" evidence="5">
    <location>
        <begin position="8"/>
        <end position="17"/>
    </location>
</feature>
<feature type="compositionally biased region" description="Polar residues" evidence="5">
    <location>
        <begin position="1036"/>
        <end position="1047"/>
    </location>
</feature>
<dbReference type="PANTHER" id="PTHR17920:SF3">
    <property type="entry name" value="TRANSMEMBRANE AND COILED-COIL DOMAIN-CONTAINING PROTEIN 4"/>
    <property type="match status" value="1"/>
</dbReference>
<accession>A0A8H3TRS0</accession>
<evidence type="ECO:0000256" key="5">
    <source>
        <dbReference type="SAM" id="MobiDB-lite"/>
    </source>
</evidence>
<gene>
    <name evidence="7" type="ORF">NliqN6_1827</name>
</gene>
<evidence type="ECO:0000313" key="8">
    <source>
        <dbReference type="Proteomes" id="UP000620104"/>
    </source>
</evidence>
<evidence type="ECO:0000256" key="6">
    <source>
        <dbReference type="SAM" id="Phobius"/>
    </source>
</evidence>
<evidence type="ECO:0000313" key="7">
    <source>
        <dbReference type="EMBL" id="GHJ85425.1"/>
    </source>
</evidence>
<evidence type="ECO:0000256" key="4">
    <source>
        <dbReference type="ARBA" id="ARBA00023136"/>
    </source>
</evidence>
<feature type="compositionally biased region" description="Basic and acidic residues" evidence="5">
    <location>
        <begin position="346"/>
        <end position="366"/>
    </location>
</feature>
<feature type="compositionally biased region" description="Basic and acidic residues" evidence="5">
    <location>
        <begin position="1107"/>
        <end position="1116"/>
    </location>
</feature>
<dbReference type="Proteomes" id="UP000620104">
    <property type="component" value="Unassembled WGS sequence"/>
</dbReference>
<reference evidence="7" key="1">
    <citation type="submission" date="2020-07" db="EMBL/GenBank/DDBJ databases">
        <title>Draft Genome Sequence of a Deep-Sea Yeast, Naganishia (Cryptococcus) liquefaciens strain N6.</title>
        <authorList>
            <person name="Han Y.W."/>
            <person name="Kajitani R."/>
            <person name="Morimoto H."/>
            <person name="Parhat M."/>
            <person name="Tsubouchi H."/>
            <person name="Bakenova O."/>
            <person name="Ogata M."/>
            <person name="Argunhan B."/>
            <person name="Aoki R."/>
            <person name="Kajiwara S."/>
            <person name="Itoh T."/>
            <person name="Iwasaki H."/>
        </authorList>
    </citation>
    <scope>NUCLEOTIDE SEQUENCE</scope>
    <source>
        <strain evidence="7">N6</strain>
    </source>
</reference>
<feature type="transmembrane region" description="Helical" evidence="6">
    <location>
        <begin position="503"/>
        <end position="532"/>
    </location>
</feature>
<name>A0A8H3TRS0_9TREE</name>
<evidence type="ECO:0008006" key="9">
    <source>
        <dbReference type="Google" id="ProtNLM"/>
    </source>
</evidence>
<organism evidence="7 8">
    <name type="scientific">Naganishia liquefaciens</name>
    <dbReference type="NCBI Taxonomy" id="104408"/>
    <lineage>
        <taxon>Eukaryota</taxon>
        <taxon>Fungi</taxon>
        <taxon>Dikarya</taxon>
        <taxon>Basidiomycota</taxon>
        <taxon>Agaricomycotina</taxon>
        <taxon>Tremellomycetes</taxon>
        <taxon>Filobasidiales</taxon>
        <taxon>Filobasidiaceae</taxon>
        <taxon>Naganishia</taxon>
    </lineage>
</organism>
<evidence type="ECO:0000256" key="2">
    <source>
        <dbReference type="ARBA" id="ARBA00022692"/>
    </source>
</evidence>
<dbReference type="Pfam" id="PF05277">
    <property type="entry name" value="DUF726"/>
    <property type="match status" value="1"/>
</dbReference>
<feature type="compositionally biased region" description="Basic and acidic residues" evidence="5">
    <location>
        <begin position="843"/>
        <end position="852"/>
    </location>
</feature>
<feature type="region of interest" description="Disordered" evidence="5">
    <location>
        <begin position="934"/>
        <end position="1019"/>
    </location>
</feature>
<feature type="compositionally biased region" description="Polar residues" evidence="5">
    <location>
        <begin position="853"/>
        <end position="877"/>
    </location>
</feature>
<dbReference type="PANTHER" id="PTHR17920">
    <property type="entry name" value="TRANSMEMBRANE AND COILED-COIL DOMAIN-CONTAINING PROTEIN 4 TMCO4"/>
    <property type="match status" value="1"/>
</dbReference>
<dbReference type="GO" id="GO:0016020">
    <property type="term" value="C:membrane"/>
    <property type="evidence" value="ECO:0007669"/>
    <property type="project" value="UniProtKB-SubCell"/>
</dbReference>
<feature type="region of interest" description="Disordered" evidence="5">
    <location>
        <begin position="1036"/>
        <end position="1122"/>
    </location>
</feature>
<dbReference type="AlphaFoldDB" id="A0A8H3TRS0"/>
<keyword evidence="2 6" id="KW-0812">Transmembrane</keyword>
<evidence type="ECO:0000256" key="3">
    <source>
        <dbReference type="ARBA" id="ARBA00022989"/>
    </source>
</evidence>
<comment type="caution">
    <text evidence="7">The sequence shown here is derived from an EMBL/GenBank/DDBJ whole genome shotgun (WGS) entry which is preliminary data.</text>
</comment>